<protein>
    <submittedName>
        <fullName evidence="2">Uncharacterized protein</fullName>
    </submittedName>
</protein>
<keyword evidence="3" id="KW-1185">Reference proteome</keyword>
<keyword evidence="1" id="KW-0812">Transmembrane</keyword>
<dbReference type="EMBL" id="CAWYQH010000068">
    <property type="protein sequence ID" value="CAK8679662.1"/>
    <property type="molecule type" value="Genomic_DNA"/>
</dbReference>
<keyword evidence="1" id="KW-0472">Membrane</keyword>
<name>A0ABP0FJ27_CLALP</name>
<evidence type="ECO:0000313" key="2">
    <source>
        <dbReference type="EMBL" id="CAK8679662.1"/>
    </source>
</evidence>
<evidence type="ECO:0000256" key="1">
    <source>
        <dbReference type="SAM" id="Phobius"/>
    </source>
</evidence>
<accession>A0ABP0FJ27</accession>
<proteinExistence type="predicted"/>
<evidence type="ECO:0000313" key="3">
    <source>
        <dbReference type="Proteomes" id="UP001642483"/>
    </source>
</evidence>
<dbReference type="SUPFAM" id="SSF53756">
    <property type="entry name" value="UDP-Glycosyltransferase/glycogen phosphorylase"/>
    <property type="match status" value="1"/>
</dbReference>
<reference evidence="2 3" key="1">
    <citation type="submission" date="2024-02" db="EMBL/GenBank/DDBJ databases">
        <authorList>
            <person name="Daric V."/>
            <person name="Darras S."/>
        </authorList>
    </citation>
    <scope>NUCLEOTIDE SEQUENCE [LARGE SCALE GENOMIC DNA]</scope>
</reference>
<feature type="transmembrane region" description="Helical" evidence="1">
    <location>
        <begin position="20"/>
        <end position="39"/>
    </location>
</feature>
<comment type="caution">
    <text evidence="2">The sequence shown here is derived from an EMBL/GenBank/DDBJ whole genome shotgun (WGS) entry which is preliminary data.</text>
</comment>
<sequence length="123" mass="14294">MRMKKNGNWLPARHLKTRSIYFLLSVAAVFVVSTSLFKWRYNDGFLSLRDVFFSFKDEFLNSSKPLILFWNPPYHAGSWPYVPSTLLCGGGCDVTVNRRYLEKSDALVFYMKAADSLDLPRKR</sequence>
<organism evidence="2 3">
    <name type="scientific">Clavelina lepadiformis</name>
    <name type="common">Light-bulb sea squirt</name>
    <name type="synonym">Ascidia lepadiformis</name>
    <dbReference type="NCBI Taxonomy" id="159417"/>
    <lineage>
        <taxon>Eukaryota</taxon>
        <taxon>Metazoa</taxon>
        <taxon>Chordata</taxon>
        <taxon>Tunicata</taxon>
        <taxon>Ascidiacea</taxon>
        <taxon>Aplousobranchia</taxon>
        <taxon>Clavelinidae</taxon>
        <taxon>Clavelina</taxon>
    </lineage>
</organism>
<keyword evidence="1" id="KW-1133">Transmembrane helix</keyword>
<dbReference type="Proteomes" id="UP001642483">
    <property type="component" value="Unassembled WGS sequence"/>
</dbReference>
<gene>
    <name evidence="2" type="ORF">CVLEPA_LOCUS9918</name>
</gene>